<protein>
    <submittedName>
        <fullName evidence="2">Uncharacterized protein</fullName>
    </submittedName>
</protein>
<keyword evidence="1" id="KW-0732">Signal</keyword>
<dbReference type="Proteomes" id="UP000240493">
    <property type="component" value="Unassembled WGS sequence"/>
</dbReference>
<reference evidence="2 3" key="1">
    <citation type="submission" date="2016-07" db="EMBL/GenBank/DDBJ databases">
        <title>Multiple horizontal gene transfer events from other fungi enriched the ability of initially mycotrophic Trichoderma (Ascomycota) to feed on dead plant biomass.</title>
        <authorList>
            <consortium name="DOE Joint Genome Institute"/>
            <person name="Aerts A."/>
            <person name="Atanasova L."/>
            <person name="Chenthamara K."/>
            <person name="Zhang J."/>
            <person name="Grujic M."/>
            <person name="Henrissat B."/>
            <person name="Kuo A."/>
            <person name="Salamov A."/>
            <person name="Lipzen A."/>
            <person name="Labutti K."/>
            <person name="Barry K."/>
            <person name="Miao Y."/>
            <person name="Rahimi M.J."/>
            <person name="Shen Q."/>
            <person name="Grigoriev I.V."/>
            <person name="Kubicek C.P."/>
            <person name="Druzhinina I.S."/>
        </authorList>
    </citation>
    <scope>NUCLEOTIDE SEQUENCE [LARGE SCALE GENOMIC DNA]</scope>
    <source>
        <strain evidence="2 3">CBS 433.97</strain>
    </source>
</reference>
<feature type="chain" id="PRO_5015511292" evidence="1">
    <location>
        <begin position="21"/>
        <end position="361"/>
    </location>
</feature>
<proteinExistence type="predicted"/>
<sequence length="361" mass="38795">MKTSTIAILAALGSLQTVVAQLIAGTPVWVDATTCDPWAKSNGFPAAAGPGGLFTTAVGILGQIADANLYRMNHPSKQSQTTLPANVLAWERYRLNSTYGAFFGNNTDTTPVALGVWEVVWTLWGIQYQWASTYKPYLFVMCDDAPYLSKSSNGSLVFTDPYNHAAADFSRNPTLNLQLPTSGCATNGLSGYKVENFDNWTQYHVFCTKNFNLPLGFTNKGPVTFASGTTLEAAGKSWLGALYTHALWSDGFGDTSTYPSVHGVAASHAIRNNRDSVLNTDSNKFFSIALMLDGLFWGSGVGQTSQQEYASLQKTAAGKKLISAFGLTNIAVPARGITWASGWAVPNMNNEVVPMQPIPTA</sequence>
<feature type="signal peptide" evidence="1">
    <location>
        <begin position="1"/>
        <end position="20"/>
    </location>
</feature>
<dbReference type="EMBL" id="KZ679316">
    <property type="protein sequence ID" value="PTB34721.1"/>
    <property type="molecule type" value="Genomic_DNA"/>
</dbReference>
<gene>
    <name evidence="2" type="ORF">M441DRAFT_41777</name>
</gene>
<name>A0A2T3YQ67_TRIA4</name>
<dbReference type="AlphaFoldDB" id="A0A2T3YQ67"/>
<evidence type="ECO:0000313" key="3">
    <source>
        <dbReference type="Proteomes" id="UP000240493"/>
    </source>
</evidence>
<accession>A0A2T3YQ67</accession>
<dbReference type="OrthoDB" id="4884282at2759"/>
<keyword evidence="3" id="KW-1185">Reference proteome</keyword>
<evidence type="ECO:0000256" key="1">
    <source>
        <dbReference type="SAM" id="SignalP"/>
    </source>
</evidence>
<organism evidence="2 3">
    <name type="scientific">Trichoderma asperellum (strain ATCC 204424 / CBS 433.97 / NBRC 101777)</name>
    <dbReference type="NCBI Taxonomy" id="1042311"/>
    <lineage>
        <taxon>Eukaryota</taxon>
        <taxon>Fungi</taxon>
        <taxon>Dikarya</taxon>
        <taxon>Ascomycota</taxon>
        <taxon>Pezizomycotina</taxon>
        <taxon>Sordariomycetes</taxon>
        <taxon>Hypocreomycetidae</taxon>
        <taxon>Hypocreales</taxon>
        <taxon>Hypocreaceae</taxon>
        <taxon>Trichoderma</taxon>
    </lineage>
</organism>
<evidence type="ECO:0000313" key="2">
    <source>
        <dbReference type="EMBL" id="PTB34721.1"/>
    </source>
</evidence>